<name>A0A8B8NUC3_9MYRT</name>
<dbReference type="PANTHER" id="PTHR47999">
    <property type="entry name" value="TRANSCRIPTION FACTOR MYB8-RELATED-RELATED"/>
    <property type="match status" value="1"/>
</dbReference>
<dbReference type="GO" id="GO:0005634">
    <property type="term" value="C:nucleus"/>
    <property type="evidence" value="ECO:0007669"/>
    <property type="project" value="UniProtKB-SubCell"/>
</dbReference>
<keyword evidence="7" id="KW-1185">Reference proteome</keyword>
<dbReference type="GO" id="GO:0003677">
    <property type="term" value="F:DNA binding"/>
    <property type="evidence" value="ECO:0007669"/>
    <property type="project" value="UniProtKB-KW"/>
</dbReference>
<evidence type="ECO:0000313" key="7">
    <source>
        <dbReference type="Proteomes" id="UP000827889"/>
    </source>
</evidence>
<dbReference type="CDD" id="cd00167">
    <property type="entry name" value="SANT"/>
    <property type="match status" value="2"/>
</dbReference>
<dbReference type="KEGG" id="rarg:115737877"/>
<accession>A0A8B8NUC3</accession>
<keyword evidence="4" id="KW-0539">Nucleus</keyword>
<dbReference type="InterPro" id="IPR017930">
    <property type="entry name" value="Myb_dom"/>
</dbReference>
<reference evidence="8" key="1">
    <citation type="submission" date="2025-08" db="UniProtKB">
        <authorList>
            <consortium name="RefSeq"/>
        </authorList>
    </citation>
    <scope>IDENTIFICATION</scope>
    <source>
        <tissue evidence="8">Leaf</tissue>
    </source>
</reference>
<dbReference type="PROSITE" id="PS50090">
    <property type="entry name" value="MYB_LIKE"/>
    <property type="match status" value="2"/>
</dbReference>
<evidence type="ECO:0000256" key="2">
    <source>
        <dbReference type="ARBA" id="ARBA00022737"/>
    </source>
</evidence>
<dbReference type="OrthoDB" id="2143914at2759"/>
<dbReference type="RefSeq" id="XP_030526131.1">
    <property type="nucleotide sequence ID" value="XM_030670271.1"/>
</dbReference>
<dbReference type="SUPFAM" id="SSF46689">
    <property type="entry name" value="Homeodomain-like"/>
    <property type="match status" value="1"/>
</dbReference>
<organism evidence="7 8">
    <name type="scientific">Rhodamnia argentea</name>
    <dbReference type="NCBI Taxonomy" id="178133"/>
    <lineage>
        <taxon>Eukaryota</taxon>
        <taxon>Viridiplantae</taxon>
        <taxon>Streptophyta</taxon>
        <taxon>Embryophyta</taxon>
        <taxon>Tracheophyta</taxon>
        <taxon>Spermatophyta</taxon>
        <taxon>Magnoliopsida</taxon>
        <taxon>eudicotyledons</taxon>
        <taxon>Gunneridae</taxon>
        <taxon>Pentapetalae</taxon>
        <taxon>rosids</taxon>
        <taxon>malvids</taxon>
        <taxon>Myrtales</taxon>
        <taxon>Myrtaceae</taxon>
        <taxon>Myrtoideae</taxon>
        <taxon>Myrteae</taxon>
        <taxon>Australasian group</taxon>
        <taxon>Rhodamnia</taxon>
    </lineage>
</organism>
<keyword evidence="2" id="KW-0677">Repeat</keyword>
<evidence type="ECO:0000259" key="5">
    <source>
        <dbReference type="PROSITE" id="PS50090"/>
    </source>
</evidence>
<feature type="domain" description="HTH myb-type" evidence="6">
    <location>
        <begin position="66"/>
        <end position="116"/>
    </location>
</feature>
<dbReference type="PANTHER" id="PTHR47999:SF70">
    <property type="entry name" value="ANTHOCYANIN REGULATORY C1 PROTEIN-LIKE"/>
    <property type="match status" value="1"/>
</dbReference>
<dbReference type="InterPro" id="IPR001005">
    <property type="entry name" value="SANT/Myb"/>
</dbReference>
<keyword evidence="3" id="KW-0238">DNA-binding</keyword>
<feature type="domain" description="Myb-like" evidence="5">
    <location>
        <begin position="62"/>
        <end position="112"/>
    </location>
</feature>
<dbReference type="FunFam" id="1.10.10.60:FF:000001">
    <property type="entry name" value="MYB-related transcription factor"/>
    <property type="match status" value="1"/>
</dbReference>
<evidence type="ECO:0000259" key="6">
    <source>
        <dbReference type="PROSITE" id="PS51294"/>
    </source>
</evidence>
<evidence type="ECO:0000256" key="3">
    <source>
        <dbReference type="ARBA" id="ARBA00023125"/>
    </source>
</evidence>
<evidence type="ECO:0000313" key="8">
    <source>
        <dbReference type="RefSeq" id="XP_030526131.1"/>
    </source>
</evidence>
<dbReference type="PROSITE" id="PS51294">
    <property type="entry name" value="HTH_MYB"/>
    <property type="match status" value="2"/>
</dbReference>
<protein>
    <submittedName>
        <fullName evidence="8">MYB-like transcription factor EOBII</fullName>
    </submittedName>
</protein>
<dbReference type="Gene3D" id="1.10.10.60">
    <property type="entry name" value="Homeodomain-like"/>
    <property type="match status" value="2"/>
</dbReference>
<sequence>MVRRPCCEKEGMNKGAWSAEEDEILINYVQIHGEGKWRSVAHNAGLNRCAKSCRLRWLNYLRPGIKRGGITKDEEDLIIRLHRLLGNRWALIAGRLPGRTDNEIKNYWKTILAKKCESFSLQSCARKSNREEEVLHCRNHGSKNNSDQVIADQPSVAGVCGIPNLIQEEKHCLVEKSIGLISNGCSIDNHGMFSSPLGRDEGDEGHLSFLTSIDVDKDFIMEVAGSETQLLPGNETAHEDNSYDIFGGFDNKTAMSSSPSDITSDDQVVEIETETETETEVMCDQQPWLHVELKKLASFLDLEDE</sequence>
<evidence type="ECO:0000256" key="1">
    <source>
        <dbReference type="ARBA" id="ARBA00004123"/>
    </source>
</evidence>
<dbReference type="InterPro" id="IPR015495">
    <property type="entry name" value="Myb_TF_plants"/>
</dbReference>
<comment type="subcellular location">
    <subcellularLocation>
        <location evidence="1">Nucleus</location>
    </subcellularLocation>
</comment>
<proteinExistence type="predicted"/>
<gene>
    <name evidence="8" type="primary">LOC115737877</name>
</gene>
<feature type="domain" description="HTH myb-type" evidence="6">
    <location>
        <begin position="9"/>
        <end position="65"/>
    </location>
</feature>
<dbReference type="GeneID" id="115737877"/>
<dbReference type="Pfam" id="PF00249">
    <property type="entry name" value="Myb_DNA-binding"/>
    <property type="match status" value="2"/>
</dbReference>
<dbReference type="Proteomes" id="UP000827889">
    <property type="component" value="Chromosome 8"/>
</dbReference>
<dbReference type="AlphaFoldDB" id="A0A8B8NUC3"/>
<dbReference type="InterPro" id="IPR009057">
    <property type="entry name" value="Homeodomain-like_sf"/>
</dbReference>
<feature type="domain" description="Myb-like" evidence="5">
    <location>
        <begin position="9"/>
        <end position="61"/>
    </location>
</feature>
<evidence type="ECO:0000256" key="4">
    <source>
        <dbReference type="ARBA" id="ARBA00023242"/>
    </source>
</evidence>
<dbReference type="SMART" id="SM00717">
    <property type="entry name" value="SANT"/>
    <property type="match status" value="2"/>
</dbReference>